<evidence type="ECO:0000313" key="2">
    <source>
        <dbReference type="Proteomes" id="UP000269396"/>
    </source>
</evidence>
<dbReference type="EMBL" id="UZAL01026865">
    <property type="protein sequence ID" value="VDP26970.1"/>
    <property type="molecule type" value="Genomic_DNA"/>
</dbReference>
<organism evidence="1 2">
    <name type="scientific">Schistosoma mattheei</name>
    <dbReference type="NCBI Taxonomy" id="31246"/>
    <lineage>
        <taxon>Eukaryota</taxon>
        <taxon>Metazoa</taxon>
        <taxon>Spiralia</taxon>
        <taxon>Lophotrochozoa</taxon>
        <taxon>Platyhelminthes</taxon>
        <taxon>Trematoda</taxon>
        <taxon>Digenea</taxon>
        <taxon>Strigeidida</taxon>
        <taxon>Schistosomatoidea</taxon>
        <taxon>Schistosomatidae</taxon>
        <taxon>Schistosoma</taxon>
    </lineage>
</organism>
<gene>
    <name evidence="1" type="ORF">SMTD_LOCUS5090</name>
</gene>
<protein>
    <submittedName>
        <fullName evidence="1">Uncharacterized protein</fullName>
    </submittedName>
</protein>
<dbReference type="AlphaFoldDB" id="A0A183NSK4"/>
<dbReference type="Proteomes" id="UP000269396">
    <property type="component" value="Unassembled WGS sequence"/>
</dbReference>
<sequence length="371" mass="43977">MPMRIPQPIQIWFNSLHHYRKKIQSQNDSILLTDKSDEKFIDYNPLLIGGIENLLLEMIPKNSKPIIKNGANEVAQWICENLIMLYDVNDDDCSNKPDIINQSNIHRKNLLNDLQFITIELLPTIIYVYFCLFIFFGSKKSHQNKPITTNKLDIKFMKFKNVDKIPSLLLLKQNEDYSQLMNNQSNKLINLNKHTIKTKSQMITQSSNELLMKSENNIKLTNNNNNKLIKQNTKKQLSMNYFNESMNLINIFEIFLLTIYQIYQKNLLNIINEENFNPVILYNSTIYCNELLNSNEINKIDYLNHIKLCNQYIITKKQSNQFINELYLNKKFHLYFIEEENNNNYKNIEKILSRSLDSILRYDFNSVCKTK</sequence>
<evidence type="ECO:0000313" key="1">
    <source>
        <dbReference type="EMBL" id="VDP26970.1"/>
    </source>
</evidence>
<name>A0A183NSK4_9TREM</name>
<reference evidence="1 2" key="1">
    <citation type="submission" date="2018-11" db="EMBL/GenBank/DDBJ databases">
        <authorList>
            <consortium name="Pathogen Informatics"/>
        </authorList>
    </citation>
    <scope>NUCLEOTIDE SEQUENCE [LARGE SCALE GENOMIC DNA]</scope>
    <source>
        <strain>Denwood</strain>
        <strain evidence="2">Zambia</strain>
    </source>
</reference>
<keyword evidence="2" id="KW-1185">Reference proteome</keyword>
<accession>A0A183NSK4</accession>
<proteinExistence type="predicted"/>